<evidence type="ECO:0000313" key="1">
    <source>
        <dbReference type="EMBL" id="NUW34513.1"/>
    </source>
</evidence>
<sequence>MGRRPAIDRGELARLVAEGWNVRDLAAHFGVSESGVLQAKRAAGLVKPTLDHSRAVPWKVARAHLQSGPATNLRNLSAAAQGKPPASERLNTALRWAQRLVDAGLDVAYDPEEGFREVPAEPGGRSHVAAVLAEAREALHIE</sequence>
<dbReference type="EMBL" id="JABWGN010000009">
    <property type="protein sequence ID" value="NUW34513.1"/>
    <property type="molecule type" value="Genomic_DNA"/>
</dbReference>
<proteinExistence type="predicted"/>
<dbReference type="AlphaFoldDB" id="A0A7Y6IA64"/>
<evidence type="ECO:0000313" key="2">
    <source>
        <dbReference type="Proteomes" id="UP000586042"/>
    </source>
</evidence>
<dbReference type="RefSeq" id="WP_175591954.1">
    <property type="nucleotide sequence ID" value="NZ_JABWGN010000009.1"/>
</dbReference>
<keyword evidence="2" id="KW-1185">Reference proteome</keyword>
<comment type="caution">
    <text evidence="1">The sequence shown here is derived from an EMBL/GenBank/DDBJ whole genome shotgun (WGS) entry which is preliminary data.</text>
</comment>
<reference evidence="1 2" key="1">
    <citation type="submission" date="2020-06" db="EMBL/GenBank/DDBJ databases">
        <title>Nonomuraea sp. SMC257, a novel actinomycete isolated from soil.</title>
        <authorList>
            <person name="Chanama M."/>
        </authorList>
    </citation>
    <scope>NUCLEOTIDE SEQUENCE [LARGE SCALE GENOMIC DNA]</scope>
    <source>
        <strain evidence="1 2">SMC257</strain>
    </source>
</reference>
<name>A0A7Y6IA64_9ACTN</name>
<dbReference type="Proteomes" id="UP000586042">
    <property type="component" value="Unassembled WGS sequence"/>
</dbReference>
<accession>A0A7Y6IA64</accession>
<evidence type="ECO:0008006" key="3">
    <source>
        <dbReference type="Google" id="ProtNLM"/>
    </source>
</evidence>
<protein>
    <recommendedName>
        <fullName evidence="3">Helix-turn-helix domain-containing protein</fullName>
    </recommendedName>
</protein>
<gene>
    <name evidence="1" type="ORF">HTZ77_24170</name>
</gene>
<organism evidence="1 2">
    <name type="scientific">Nonomuraea montanisoli</name>
    <dbReference type="NCBI Taxonomy" id="2741721"/>
    <lineage>
        <taxon>Bacteria</taxon>
        <taxon>Bacillati</taxon>
        <taxon>Actinomycetota</taxon>
        <taxon>Actinomycetes</taxon>
        <taxon>Streptosporangiales</taxon>
        <taxon>Streptosporangiaceae</taxon>
        <taxon>Nonomuraea</taxon>
    </lineage>
</organism>